<proteinExistence type="predicted"/>
<dbReference type="Proteomes" id="UP000248349">
    <property type="component" value="Unassembled WGS sequence"/>
</dbReference>
<dbReference type="Pfam" id="PF08241">
    <property type="entry name" value="Methyltransf_11"/>
    <property type="match status" value="1"/>
</dbReference>
<dbReference type="EMBL" id="KZ821226">
    <property type="protein sequence ID" value="PYH46861.1"/>
    <property type="molecule type" value="Genomic_DNA"/>
</dbReference>
<keyword evidence="3" id="KW-0489">Methyltransferase</keyword>
<dbReference type="GO" id="GO:0032259">
    <property type="term" value="P:methylation"/>
    <property type="evidence" value="ECO:0007669"/>
    <property type="project" value="UniProtKB-KW"/>
</dbReference>
<dbReference type="STRING" id="1450539.A0A318ZH26"/>
<name>A0A318ZH26_9EURO</name>
<dbReference type="Gene3D" id="3.40.50.150">
    <property type="entry name" value="Vaccinia Virus protein VP39"/>
    <property type="match status" value="1"/>
</dbReference>
<dbReference type="GeneID" id="37073800"/>
<evidence type="ECO:0000256" key="1">
    <source>
        <dbReference type="SAM" id="MobiDB-lite"/>
    </source>
</evidence>
<dbReference type="AlphaFoldDB" id="A0A318ZH26"/>
<feature type="compositionally biased region" description="Basic residues" evidence="1">
    <location>
        <begin position="173"/>
        <end position="182"/>
    </location>
</feature>
<protein>
    <submittedName>
        <fullName evidence="3">S-adenosyl-L-methionine-dependent methyltransferase</fullName>
    </submittedName>
</protein>
<evidence type="ECO:0000313" key="3">
    <source>
        <dbReference type="EMBL" id="PYH46861.1"/>
    </source>
</evidence>
<dbReference type="OrthoDB" id="66144at2759"/>
<feature type="domain" description="Methyltransferase type 11" evidence="2">
    <location>
        <begin position="59"/>
        <end position="162"/>
    </location>
</feature>
<sequence>MSDFTEKNRQYFDKMATTYIDEFKEFVDANSREVLNRRAWISDTWTDTESGKGKVIKMLEYACGPGPISMALAPFLTKIVGMDVSDGMVSEFNRNAQEAGLGAKMTGVKADLLAETGSEELSAAEYNNFDLVVVSMALHHFETPELALVRLGERLKKGGALMVLDILAQGYHDHHHHHHHHDEHHGEHHDSTHQKLDFGEAEHTIGSHGFTLERIQQLYENAGLGLNFQSELLEHKMAFKIHEKLPKTLFLARGQRC</sequence>
<dbReference type="InterPro" id="IPR013216">
    <property type="entry name" value="Methyltransf_11"/>
</dbReference>
<keyword evidence="4" id="KW-1185">Reference proteome</keyword>
<reference evidence="3 4" key="1">
    <citation type="submission" date="2016-12" db="EMBL/GenBank/DDBJ databases">
        <title>The genomes of Aspergillus section Nigri reveals drivers in fungal speciation.</title>
        <authorList>
            <consortium name="DOE Joint Genome Institute"/>
            <person name="Vesth T.C."/>
            <person name="Nybo J."/>
            <person name="Theobald S."/>
            <person name="Brandl J."/>
            <person name="Frisvad J.C."/>
            <person name="Nielsen K.F."/>
            <person name="Lyhne E.K."/>
            <person name="Kogle M.E."/>
            <person name="Kuo A."/>
            <person name="Riley R."/>
            <person name="Clum A."/>
            <person name="Nolan M."/>
            <person name="Lipzen A."/>
            <person name="Salamov A."/>
            <person name="Henrissat B."/>
            <person name="Wiebenga A."/>
            <person name="De Vries R.P."/>
            <person name="Grigoriev I.V."/>
            <person name="Mortensen U.H."/>
            <person name="Andersen M.R."/>
            <person name="Baker S.E."/>
        </authorList>
    </citation>
    <scope>NUCLEOTIDE SEQUENCE [LARGE SCALE GENOMIC DNA]</scope>
    <source>
        <strain evidence="3 4">JOP 1030-1</strain>
    </source>
</reference>
<organism evidence="3 4">
    <name type="scientific">Aspergillus saccharolyticus JOP 1030-1</name>
    <dbReference type="NCBI Taxonomy" id="1450539"/>
    <lineage>
        <taxon>Eukaryota</taxon>
        <taxon>Fungi</taxon>
        <taxon>Dikarya</taxon>
        <taxon>Ascomycota</taxon>
        <taxon>Pezizomycotina</taxon>
        <taxon>Eurotiomycetes</taxon>
        <taxon>Eurotiomycetidae</taxon>
        <taxon>Eurotiales</taxon>
        <taxon>Aspergillaceae</taxon>
        <taxon>Aspergillus</taxon>
        <taxon>Aspergillus subgen. Circumdati</taxon>
    </lineage>
</organism>
<keyword evidence="3" id="KW-0808">Transferase</keyword>
<dbReference type="CDD" id="cd02440">
    <property type="entry name" value="AdoMet_MTases"/>
    <property type="match status" value="1"/>
</dbReference>
<dbReference type="PANTHER" id="PTHR43861">
    <property type="entry name" value="TRANS-ACONITATE 2-METHYLTRANSFERASE-RELATED"/>
    <property type="match status" value="1"/>
</dbReference>
<evidence type="ECO:0000259" key="2">
    <source>
        <dbReference type="Pfam" id="PF08241"/>
    </source>
</evidence>
<dbReference type="InterPro" id="IPR029063">
    <property type="entry name" value="SAM-dependent_MTases_sf"/>
</dbReference>
<accession>A0A318ZH26</accession>
<dbReference type="RefSeq" id="XP_025432843.1">
    <property type="nucleotide sequence ID" value="XM_025572572.1"/>
</dbReference>
<gene>
    <name evidence="3" type="ORF">BP01DRAFT_315912</name>
</gene>
<feature type="region of interest" description="Disordered" evidence="1">
    <location>
        <begin position="173"/>
        <end position="194"/>
    </location>
</feature>
<evidence type="ECO:0000313" key="4">
    <source>
        <dbReference type="Proteomes" id="UP000248349"/>
    </source>
</evidence>
<dbReference type="GO" id="GO:0008757">
    <property type="term" value="F:S-adenosylmethionine-dependent methyltransferase activity"/>
    <property type="evidence" value="ECO:0007669"/>
    <property type="project" value="InterPro"/>
</dbReference>
<feature type="compositionally biased region" description="Basic and acidic residues" evidence="1">
    <location>
        <begin position="183"/>
        <end position="194"/>
    </location>
</feature>
<dbReference type="SUPFAM" id="SSF53335">
    <property type="entry name" value="S-adenosyl-L-methionine-dependent methyltransferases"/>
    <property type="match status" value="1"/>
</dbReference>